<reference evidence="3" key="1">
    <citation type="submission" date="2020-02" db="EMBL/GenBank/DDBJ databases">
        <authorList>
            <person name="Meier V. D."/>
        </authorList>
    </citation>
    <scope>NUCLEOTIDE SEQUENCE</scope>
    <source>
        <strain evidence="3">AVDCRST_MAG70</strain>
    </source>
</reference>
<dbReference type="EMBL" id="CADCWH010000004">
    <property type="protein sequence ID" value="CAA9539897.1"/>
    <property type="molecule type" value="Genomic_DNA"/>
</dbReference>
<evidence type="ECO:0000313" key="3">
    <source>
        <dbReference type="EMBL" id="CAA9539897.1"/>
    </source>
</evidence>
<dbReference type="PANTHER" id="PTHR31157:SF1">
    <property type="entry name" value="SCP DOMAIN-CONTAINING PROTEIN"/>
    <property type="match status" value="1"/>
</dbReference>
<dbReference type="AlphaFoldDB" id="A0A6J4U6F0"/>
<keyword evidence="1" id="KW-0732">Signal</keyword>
<evidence type="ECO:0000259" key="2">
    <source>
        <dbReference type="Pfam" id="PF00188"/>
    </source>
</evidence>
<gene>
    <name evidence="3" type="ORF">AVDCRST_MAG70-17</name>
</gene>
<dbReference type="InterPro" id="IPR014044">
    <property type="entry name" value="CAP_dom"/>
</dbReference>
<dbReference type="SUPFAM" id="SSF55797">
    <property type="entry name" value="PR-1-like"/>
    <property type="match status" value="1"/>
</dbReference>
<feature type="signal peptide" evidence="1">
    <location>
        <begin position="1"/>
        <end position="24"/>
    </location>
</feature>
<dbReference type="CDD" id="cd05379">
    <property type="entry name" value="CAP_bacterial"/>
    <property type="match status" value="1"/>
</dbReference>
<evidence type="ECO:0000256" key="1">
    <source>
        <dbReference type="SAM" id="SignalP"/>
    </source>
</evidence>
<dbReference type="PANTHER" id="PTHR31157">
    <property type="entry name" value="SCP DOMAIN-CONTAINING PROTEIN"/>
    <property type="match status" value="1"/>
</dbReference>
<dbReference type="InterPro" id="IPR035940">
    <property type="entry name" value="CAP_sf"/>
</dbReference>
<protein>
    <recommendedName>
        <fullName evidence="2">SCP domain-containing protein</fullName>
    </recommendedName>
</protein>
<feature type="domain" description="SCP" evidence="2">
    <location>
        <begin position="53"/>
        <end position="102"/>
    </location>
</feature>
<organism evidence="3">
    <name type="scientific">uncultured Thermomicrobiales bacterium</name>
    <dbReference type="NCBI Taxonomy" id="1645740"/>
    <lineage>
        <taxon>Bacteria</taxon>
        <taxon>Pseudomonadati</taxon>
        <taxon>Thermomicrobiota</taxon>
        <taxon>Thermomicrobia</taxon>
        <taxon>Thermomicrobiales</taxon>
        <taxon>environmental samples</taxon>
    </lineage>
</organism>
<proteinExistence type="predicted"/>
<dbReference type="Gene3D" id="3.40.33.10">
    <property type="entry name" value="CAP"/>
    <property type="match status" value="1"/>
</dbReference>
<sequence length="117" mass="12431">MRQSIMLFAVVIVALAGTVGPVVAAPSRTGDTPVSAAAATGSYCAEPEEVAFLGLINQYRAQNGLNALRMSQTVGAAAEHHSTEMATYNYFSHTMLNGVTWSLNMTNHGYSYNTSRA</sequence>
<accession>A0A6J4U6F0</accession>
<name>A0A6J4U6F0_9BACT</name>
<dbReference type="Pfam" id="PF00188">
    <property type="entry name" value="CAP"/>
    <property type="match status" value="1"/>
</dbReference>
<feature type="chain" id="PRO_5026960814" description="SCP domain-containing protein" evidence="1">
    <location>
        <begin position="25"/>
        <end position="117"/>
    </location>
</feature>